<feature type="domain" description="Thiaminase-2/PQQC" evidence="1">
    <location>
        <begin position="128"/>
        <end position="243"/>
    </location>
</feature>
<dbReference type="Gene3D" id="1.20.910.10">
    <property type="entry name" value="Heme oxygenase-like"/>
    <property type="match status" value="1"/>
</dbReference>
<organism evidence="2 3">
    <name type="scientific">Xenorhabdus poinarii G6</name>
    <dbReference type="NCBI Taxonomy" id="1354304"/>
    <lineage>
        <taxon>Bacteria</taxon>
        <taxon>Pseudomonadati</taxon>
        <taxon>Pseudomonadota</taxon>
        <taxon>Gammaproteobacteria</taxon>
        <taxon>Enterobacterales</taxon>
        <taxon>Morganellaceae</taxon>
        <taxon>Xenorhabdus</taxon>
    </lineage>
</organism>
<dbReference type="Pfam" id="PF03070">
    <property type="entry name" value="TENA_THI-4"/>
    <property type="match status" value="1"/>
</dbReference>
<keyword evidence="3" id="KW-1185">Reference proteome</keyword>
<name>A0A068R4R7_9GAMM</name>
<evidence type="ECO:0000259" key="1">
    <source>
        <dbReference type="Pfam" id="PF03070"/>
    </source>
</evidence>
<dbReference type="InterPro" id="IPR004305">
    <property type="entry name" value="Thiaminase-2/PQQC"/>
</dbReference>
<dbReference type="STRING" id="1354304.XPG1_2570"/>
<evidence type="ECO:0000313" key="3">
    <source>
        <dbReference type="Proteomes" id="UP000032735"/>
    </source>
</evidence>
<dbReference type="Proteomes" id="UP000032735">
    <property type="component" value="Chromosome"/>
</dbReference>
<sequence>MRSSTLLVTVKSGVIMTTQVDGIFTPDSLPKCLPQAILMVKGHEAILSVPGNDYIFSDKSMEILQGIFNFLNGTNTVDLISQKTGFSSEDIISLLDYLCGESVLIDINNKNKGSLTGYQLVELVKQEMVFWRQHINNQMFWEKVHNGTCTERQILGWGVEFYHYVDAANEYMAAGVAYCRESIDVRQKIAAHYAEESDHGKVFLQGLMKDGLSATQVKKALPLPSTRALINYLNEVAMESTLVYTAVFSLMQSDGSSFNKTGLNEYYSQLIELYPFAQGMFGSFLKHALIDARLGHQASIFENLYANDEIISHREVKRLFVTIRQLVNYFILYYEYLFEYYGKEDSQLPRRAPQVIDFLLSENKE</sequence>
<dbReference type="SUPFAM" id="SSF48613">
    <property type="entry name" value="Heme oxygenase-like"/>
    <property type="match status" value="1"/>
</dbReference>
<dbReference type="AlphaFoldDB" id="A0A068R4R7"/>
<reference evidence="2 3" key="1">
    <citation type="submission" date="2013-07" db="EMBL/GenBank/DDBJ databases">
        <authorList>
            <person name="Genoscope - CEA"/>
        </authorList>
    </citation>
    <scope>NUCLEOTIDE SEQUENCE [LARGE SCALE GENOMIC DNA]</scope>
    <source>
        <strain evidence="2 3">G6</strain>
    </source>
</reference>
<evidence type="ECO:0000313" key="2">
    <source>
        <dbReference type="EMBL" id="CDG22222.1"/>
    </source>
</evidence>
<dbReference type="EMBL" id="FO704551">
    <property type="protein sequence ID" value="CDG22222.1"/>
    <property type="molecule type" value="Genomic_DNA"/>
</dbReference>
<dbReference type="HOGENOM" id="CLU_758522_0_0_6"/>
<accession>A0A068R4R7</accession>
<dbReference type="InterPro" id="IPR016084">
    <property type="entry name" value="Haem_Oase-like_multi-hlx"/>
</dbReference>
<dbReference type="KEGG" id="xpo:XPG1_2570"/>
<proteinExistence type="predicted"/>
<gene>
    <name evidence="2" type="ORF">XPG1_2570</name>
</gene>
<protein>
    <recommendedName>
        <fullName evidence="1">Thiaminase-2/PQQC domain-containing protein</fullName>
    </recommendedName>
</protein>